<keyword evidence="9" id="KW-0865">Zymogen</keyword>
<evidence type="ECO:0000256" key="9">
    <source>
        <dbReference type="ARBA" id="ARBA00023145"/>
    </source>
</evidence>
<gene>
    <name evidence="16" type="ORF">N656DRAFT_771228</name>
</gene>
<protein>
    <recommendedName>
        <fullName evidence="14">Peptide hydrolase</fullName>
        <ecNumber evidence="14">3.4.-.-</ecNumber>
    </recommendedName>
</protein>
<keyword evidence="3" id="KW-0031">Aminopeptidase</keyword>
<evidence type="ECO:0000256" key="12">
    <source>
        <dbReference type="ARBA" id="ARBA00043843"/>
    </source>
</evidence>
<dbReference type="GO" id="GO:0008235">
    <property type="term" value="F:metalloexopeptidase activity"/>
    <property type="evidence" value="ECO:0007669"/>
    <property type="project" value="InterPro"/>
</dbReference>
<comment type="similarity">
    <text evidence="13">Belongs to the peptidase M28 family. M28E subfamily.</text>
</comment>
<evidence type="ECO:0000256" key="2">
    <source>
        <dbReference type="ARBA" id="ARBA00011245"/>
    </source>
</evidence>
<evidence type="ECO:0000313" key="17">
    <source>
        <dbReference type="Proteomes" id="UP001302812"/>
    </source>
</evidence>
<keyword evidence="7 14" id="KW-0378">Hydrolase</keyword>
<dbReference type="Proteomes" id="UP001302812">
    <property type="component" value="Unassembled WGS sequence"/>
</dbReference>
<keyword evidence="10" id="KW-1015">Disulfide bond</keyword>
<dbReference type="EC" id="3.4.-.-" evidence="14"/>
<dbReference type="InterPro" id="IPR045175">
    <property type="entry name" value="M28_fam"/>
</dbReference>
<evidence type="ECO:0000256" key="13">
    <source>
        <dbReference type="ARBA" id="ARBA00043962"/>
    </source>
</evidence>
<comment type="cofactor">
    <cofactor evidence="1">
        <name>Zn(2+)</name>
        <dbReference type="ChEBI" id="CHEBI:29105"/>
    </cofactor>
</comment>
<dbReference type="PANTHER" id="PTHR12147">
    <property type="entry name" value="METALLOPEPTIDASE M28 FAMILY MEMBER"/>
    <property type="match status" value="1"/>
</dbReference>
<feature type="signal peptide" evidence="14">
    <location>
        <begin position="1"/>
        <end position="18"/>
    </location>
</feature>
<keyword evidence="11" id="KW-0325">Glycoprotein</keyword>
<dbReference type="AlphaFoldDB" id="A0AAN6QF54"/>
<dbReference type="FunFam" id="3.40.630.10:FF:000042">
    <property type="entry name" value="Peptide hydrolase"/>
    <property type="match status" value="1"/>
</dbReference>
<accession>A0AAN6QF54</accession>
<dbReference type="GO" id="GO:0006508">
    <property type="term" value="P:proteolysis"/>
    <property type="evidence" value="ECO:0007669"/>
    <property type="project" value="UniProtKB-KW"/>
</dbReference>
<evidence type="ECO:0000259" key="15">
    <source>
        <dbReference type="Pfam" id="PF04389"/>
    </source>
</evidence>
<sequence>MKISNASLLTLLLPAASARFVEPGESDRVVLYPNGIPNVPRSTQKFHIELGPGETRWVTEDEKWALRREGKRFFDITDNSDLDTIRARSGSIKKSVFPEKPTRQDDVKPLLKQLSKTELEDHLTTFSSFHTRYYKSDWGRQSSEWLLAQVLDTIKTAGAEDRVRAEHFKHPWGQHSIIATIPGKTNSTVVVGAHQDSINLWLPSVLPAPGADDDGSGTVTILEAFRVLLQSEDIVKGKHENTLEFHWYSAEEGGLLGSQAIFHEYAKQARDVKAMLQQDMTGFVTLTLEAGLAESVGVVVDHVDPNLTEFIKKVIVAYCDIPYIETKCGYACSDHASASKAGYPSAFVIEAPFEYSDNHIHSSDDVIKYLSFDHMIQHARLTLAFAYELAFTDFPKLEKQQGNDMGDL</sequence>
<feature type="chain" id="PRO_5042671165" description="Peptide hydrolase" evidence="14">
    <location>
        <begin position="19"/>
        <end position="408"/>
    </location>
</feature>
<dbReference type="InterPro" id="IPR007484">
    <property type="entry name" value="Peptidase_M28"/>
</dbReference>
<evidence type="ECO:0000256" key="5">
    <source>
        <dbReference type="ARBA" id="ARBA00022723"/>
    </source>
</evidence>
<keyword evidence="4 14" id="KW-0645">Protease</keyword>
<organism evidence="16 17">
    <name type="scientific">Canariomyces notabilis</name>
    <dbReference type="NCBI Taxonomy" id="2074819"/>
    <lineage>
        <taxon>Eukaryota</taxon>
        <taxon>Fungi</taxon>
        <taxon>Dikarya</taxon>
        <taxon>Ascomycota</taxon>
        <taxon>Pezizomycotina</taxon>
        <taxon>Sordariomycetes</taxon>
        <taxon>Sordariomycetidae</taxon>
        <taxon>Sordariales</taxon>
        <taxon>Chaetomiaceae</taxon>
        <taxon>Canariomyces</taxon>
    </lineage>
</organism>
<evidence type="ECO:0000313" key="16">
    <source>
        <dbReference type="EMBL" id="KAK4109044.1"/>
    </source>
</evidence>
<evidence type="ECO:0000256" key="6">
    <source>
        <dbReference type="ARBA" id="ARBA00022729"/>
    </source>
</evidence>
<keyword evidence="8 14" id="KW-0862">Zinc</keyword>
<evidence type="ECO:0000256" key="14">
    <source>
        <dbReference type="RuleBase" id="RU361240"/>
    </source>
</evidence>
<keyword evidence="5 14" id="KW-0479">Metal-binding</keyword>
<comment type="caution">
    <text evidence="16">The sequence shown here is derived from an EMBL/GenBank/DDBJ whole genome shotgun (WGS) entry which is preliminary data.</text>
</comment>
<keyword evidence="17" id="KW-1185">Reference proteome</keyword>
<name>A0AAN6QF54_9PEZI</name>
<evidence type="ECO:0000256" key="11">
    <source>
        <dbReference type="ARBA" id="ARBA00023180"/>
    </source>
</evidence>
<feature type="domain" description="Peptidase M28" evidence="15">
    <location>
        <begin position="177"/>
        <end position="385"/>
    </location>
</feature>
<reference evidence="16" key="1">
    <citation type="journal article" date="2023" name="Mol. Phylogenet. Evol.">
        <title>Genome-scale phylogeny and comparative genomics of the fungal order Sordariales.</title>
        <authorList>
            <person name="Hensen N."/>
            <person name="Bonometti L."/>
            <person name="Westerberg I."/>
            <person name="Brannstrom I.O."/>
            <person name="Guillou S."/>
            <person name="Cros-Aarteil S."/>
            <person name="Calhoun S."/>
            <person name="Haridas S."/>
            <person name="Kuo A."/>
            <person name="Mondo S."/>
            <person name="Pangilinan J."/>
            <person name="Riley R."/>
            <person name="LaButti K."/>
            <person name="Andreopoulos B."/>
            <person name="Lipzen A."/>
            <person name="Chen C."/>
            <person name="Yan M."/>
            <person name="Daum C."/>
            <person name="Ng V."/>
            <person name="Clum A."/>
            <person name="Steindorff A."/>
            <person name="Ohm R.A."/>
            <person name="Martin F."/>
            <person name="Silar P."/>
            <person name="Natvig D.O."/>
            <person name="Lalanne C."/>
            <person name="Gautier V."/>
            <person name="Ament-Velasquez S.L."/>
            <person name="Kruys A."/>
            <person name="Hutchinson M.I."/>
            <person name="Powell A.J."/>
            <person name="Barry K."/>
            <person name="Miller A.N."/>
            <person name="Grigoriev I.V."/>
            <person name="Debuchy R."/>
            <person name="Gladieux P."/>
            <person name="Hiltunen Thoren M."/>
            <person name="Johannesson H."/>
        </authorList>
    </citation>
    <scope>NUCLEOTIDE SEQUENCE</scope>
    <source>
        <strain evidence="16">CBS 508.74</strain>
    </source>
</reference>
<evidence type="ECO:0000256" key="8">
    <source>
        <dbReference type="ARBA" id="ARBA00022833"/>
    </source>
</evidence>
<dbReference type="GO" id="GO:0004177">
    <property type="term" value="F:aminopeptidase activity"/>
    <property type="evidence" value="ECO:0007669"/>
    <property type="project" value="UniProtKB-KW"/>
</dbReference>
<evidence type="ECO:0000256" key="10">
    <source>
        <dbReference type="ARBA" id="ARBA00023157"/>
    </source>
</evidence>
<dbReference type="Gene3D" id="3.40.630.10">
    <property type="entry name" value="Zn peptidases"/>
    <property type="match status" value="1"/>
</dbReference>
<evidence type="ECO:0000256" key="1">
    <source>
        <dbReference type="ARBA" id="ARBA00001947"/>
    </source>
</evidence>
<reference evidence="16" key="2">
    <citation type="submission" date="2023-05" db="EMBL/GenBank/DDBJ databases">
        <authorList>
            <consortium name="Lawrence Berkeley National Laboratory"/>
            <person name="Steindorff A."/>
            <person name="Hensen N."/>
            <person name="Bonometti L."/>
            <person name="Westerberg I."/>
            <person name="Brannstrom I.O."/>
            <person name="Guillou S."/>
            <person name="Cros-Aarteil S."/>
            <person name="Calhoun S."/>
            <person name="Haridas S."/>
            <person name="Kuo A."/>
            <person name="Mondo S."/>
            <person name="Pangilinan J."/>
            <person name="Riley R."/>
            <person name="Labutti K."/>
            <person name="Andreopoulos B."/>
            <person name="Lipzen A."/>
            <person name="Chen C."/>
            <person name="Yanf M."/>
            <person name="Daum C."/>
            <person name="Ng V."/>
            <person name="Clum A."/>
            <person name="Ohm R."/>
            <person name="Martin F."/>
            <person name="Silar P."/>
            <person name="Natvig D."/>
            <person name="Lalanne C."/>
            <person name="Gautier V."/>
            <person name="Ament-Velasquez S.L."/>
            <person name="Kruys A."/>
            <person name="Hutchinson M.I."/>
            <person name="Powell A.J."/>
            <person name="Barry K."/>
            <person name="Miller A.N."/>
            <person name="Grigoriev I.V."/>
            <person name="Debuchy R."/>
            <person name="Gladieux P."/>
            <person name="Thoren M.H."/>
            <person name="Johannesson H."/>
        </authorList>
    </citation>
    <scope>NUCLEOTIDE SEQUENCE</scope>
    <source>
        <strain evidence="16">CBS 508.74</strain>
    </source>
</reference>
<dbReference type="SUPFAM" id="SSF53187">
    <property type="entry name" value="Zn-dependent exopeptidases"/>
    <property type="match status" value="1"/>
</dbReference>
<comment type="subunit">
    <text evidence="2">Monomer.</text>
</comment>
<dbReference type="PANTHER" id="PTHR12147:SF56">
    <property type="entry name" value="AMINOPEPTIDASE YDR415C-RELATED"/>
    <property type="match status" value="1"/>
</dbReference>
<dbReference type="RefSeq" id="XP_064666614.1">
    <property type="nucleotide sequence ID" value="XM_064813839.1"/>
</dbReference>
<evidence type="ECO:0000256" key="4">
    <source>
        <dbReference type="ARBA" id="ARBA00022670"/>
    </source>
</evidence>
<evidence type="ECO:0000256" key="3">
    <source>
        <dbReference type="ARBA" id="ARBA00022438"/>
    </source>
</evidence>
<dbReference type="GeneID" id="89937964"/>
<dbReference type="EMBL" id="MU853358">
    <property type="protein sequence ID" value="KAK4109044.1"/>
    <property type="molecule type" value="Genomic_DNA"/>
</dbReference>
<keyword evidence="6 14" id="KW-0732">Signal</keyword>
<dbReference type="CDD" id="cd03879">
    <property type="entry name" value="M28_AAP"/>
    <property type="match status" value="1"/>
</dbReference>
<proteinExistence type="inferred from homology"/>
<dbReference type="Pfam" id="PF04389">
    <property type="entry name" value="Peptidase_M28"/>
    <property type="match status" value="1"/>
</dbReference>
<comment type="function">
    <text evidence="12">Extracellular aminopeptidase that allows assimilation of proteinaceous substrates.</text>
</comment>
<evidence type="ECO:0000256" key="7">
    <source>
        <dbReference type="ARBA" id="ARBA00022801"/>
    </source>
</evidence>
<dbReference type="GO" id="GO:0046872">
    <property type="term" value="F:metal ion binding"/>
    <property type="evidence" value="ECO:0007669"/>
    <property type="project" value="UniProtKB-KW"/>
</dbReference>